<dbReference type="InterPro" id="IPR024759">
    <property type="entry name" value="UvrB_YAD/RRR_dom"/>
</dbReference>
<dbReference type="OrthoDB" id="9806651at2"/>
<keyword evidence="9 13" id="KW-0234">DNA repair</keyword>
<keyword evidence="5 13" id="KW-0227">DNA damage</keyword>
<dbReference type="PANTHER" id="PTHR24029:SF0">
    <property type="entry name" value="UVRABC SYSTEM PROTEIN B"/>
    <property type="match status" value="1"/>
</dbReference>
<protein>
    <recommendedName>
        <fullName evidence="12 13">UvrABC system protein B</fullName>
        <shortName evidence="13">Protein UvrB</shortName>
    </recommendedName>
    <alternativeName>
        <fullName evidence="13">Excinuclease ABC subunit B</fullName>
    </alternativeName>
</protein>
<feature type="binding site" evidence="13">
    <location>
        <begin position="37"/>
        <end position="44"/>
    </location>
    <ligand>
        <name>ATP</name>
        <dbReference type="ChEBI" id="CHEBI:30616"/>
    </ligand>
</feature>
<evidence type="ECO:0000256" key="8">
    <source>
        <dbReference type="ARBA" id="ARBA00022881"/>
    </source>
</evidence>
<feature type="domain" description="Helicase ATP-binding" evidence="16">
    <location>
        <begin position="24"/>
        <end position="158"/>
    </location>
</feature>
<reference evidence="18 19" key="1">
    <citation type="submission" date="2019-06" db="EMBL/GenBank/DDBJ databases">
        <title>Genomic insights into carbon and energy metabolism of Deferribacter autotrophicus revealed new metabolic traits in the phylum Deferribacteres.</title>
        <authorList>
            <person name="Slobodkin A.I."/>
            <person name="Slobodkina G.B."/>
            <person name="Allioux M."/>
            <person name="Alain K."/>
            <person name="Jebbar M."/>
            <person name="Shadrin V."/>
            <person name="Kublanov I.V."/>
            <person name="Toshchakov S.V."/>
            <person name="Bonch-Osmolovskaya E.A."/>
        </authorList>
    </citation>
    <scope>NUCLEOTIDE SEQUENCE [LARGE SCALE GENOMIC DNA]</scope>
    <source>
        <strain evidence="18 19">SL50</strain>
    </source>
</reference>
<dbReference type="SMART" id="SM00487">
    <property type="entry name" value="DEXDc"/>
    <property type="match status" value="1"/>
</dbReference>
<evidence type="ECO:0000256" key="14">
    <source>
        <dbReference type="RuleBase" id="RU003587"/>
    </source>
</evidence>
<dbReference type="InterPro" id="IPR001943">
    <property type="entry name" value="UVR_dom"/>
</dbReference>
<dbReference type="PROSITE" id="PS51192">
    <property type="entry name" value="HELICASE_ATP_BIND_1"/>
    <property type="match status" value="1"/>
</dbReference>
<dbReference type="GO" id="GO:0016887">
    <property type="term" value="F:ATP hydrolysis activity"/>
    <property type="evidence" value="ECO:0007669"/>
    <property type="project" value="InterPro"/>
</dbReference>
<dbReference type="InterPro" id="IPR014001">
    <property type="entry name" value="Helicase_ATP-bd"/>
</dbReference>
<evidence type="ECO:0000259" key="15">
    <source>
        <dbReference type="PROSITE" id="PS50151"/>
    </source>
</evidence>
<dbReference type="AlphaFoldDB" id="A0A5A8F1Z9"/>
<evidence type="ECO:0000256" key="2">
    <source>
        <dbReference type="ARBA" id="ARBA00008533"/>
    </source>
</evidence>
<dbReference type="NCBIfam" id="TIGR00631">
    <property type="entry name" value="uvrb"/>
    <property type="match status" value="1"/>
</dbReference>
<dbReference type="SUPFAM" id="SSF46600">
    <property type="entry name" value="C-terminal UvrC-binding domain of UvrB"/>
    <property type="match status" value="1"/>
</dbReference>
<dbReference type="InterPro" id="IPR006935">
    <property type="entry name" value="Helicase/UvrB_N"/>
</dbReference>
<feature type="domain" description="Helicase C-terminal" evidence="17">
    <location>
        <begin position="429"/>
        <end position="595"/>
    </location>
</feature>
<evidence type="ECO:0000256" key="7">
    <source>
        <dbReference type="ARBA" id="ARBA00022840"/>
    </source>
</evidence>
<dbReference type="HAMAP" id="MF_00204">
    <property type="entry name" value="UvrB"/>
    <property type="match status" value="1"/>
</dbReference>
<dbReference type="InterPro" id="IPR004807">
    <property type="entry name" value="UvrB"/>
</dbReference>
<dbReference type="SUPFAM" id="SSF52540">
    <property type="entry name" value="P-loop containing nucleoside triphosphate hydrolases"/>
    <property type="match status" value="2"/>
</dbReference>
<proteinExistence type="inferred from homology"/>
<dbReference type="Pfam" id="PF04851">
    <property type="entry name" value="ResIII"/>
    <property type="match status" value="1"/>
</dbReference>
<dbReference type="InterPro" id="IPR001650">
    <property type="entry name" value="Helicase_C-like"/>
</dbReference>
<evidence type="ECO:0000256" key="9">
    <source>
        <dbReference type="ARBA" id="ARBA00023204"/>
    </source>
</evidence>
<gene>
    <name evidence="13 18" type="primary">uvrB</name>
    <name evidence="18" type="ORF">FHQ18_06900</name>
</gene>
<evidence type="ECO:0000259" key="17">
    <source>
        <dbReference type="PROSITE" id="PS51194"/>
    </source>
</evidence>
<dbReference type="RefSeq" id="WP_149266441.1">
    <property type="nucleotide sequence ID" value="NZ_VFJB01000005.1"/>
</dbReference>
<dbReference type="GO" id="GO:0005737">
    <property type="term" value="C:cytoplasm"/>
    <property type="evidence" value="ECO:0007669"/>
    <property type="project" value="UniProtKB-SubCell"/>
</dbReference>
<comment type="subunit">
    <text evidence="11 13 14">Forms a heterotetramer with UvrA during the search for lesions. Interacts with UvrC in an incision complex.</text>
</comment>
<dbReference type="Pfam" id="PF00271">
    <property type="entry name" value="Helicase_C"/>
    <property type="match status" value="1"/>
</dbReference>
<evidence type="ECO:0000256" key="12">
    <source>
        <dbReference type="ARBA" id="ARBA00029504"/>
    </source>
</evidence>
<dbReference type="NCBIfam" id="NF003673">
    <property type="entry name" value="PRK05298.1"/>
    <property type="match status" value="1"/>
</dbReference>
<evidence type="ECO:0000256" key="4">
    <source>
        <dbReference type="ARBA" id="ARBA00022741"/>
    </source>
</evidence>
<evidence type="ECO:0000313" key="18">
    <source>
        <dbReference type="EMBL" id="KAA0258120.1"/>
    </source>
</evidence>
<dbReference type="Proteomes" id="UP000322876">
    <property type="component" value="Unassembled WGS sequence"/>
</dbReference>
<dbReference type="EMBL" id="VFJB01000005">
    <property type="protein sequence ID" value="KAA0258120.1"/>
    <property type="molecule type" value="Genomic_DNA"/>
</dbReference>
<comment type="similarity">
    <text evidence="2 13 14">Belongs to the UvrB family.</text>
</comment>
<evidence type="ECO:0000256" key="3">
    <source>
        <dbReference type="ARBA" id="ARBA00022490"/>
    </source>
</evidence>
<dbReference type="InterPro" id="IPR027417">
    <property type="entry name" value="P-loop_NTPase"/>
</dbReference>
<dbReference type="InterPro" id="IPR036876">
    <property type="entry name" value="UVR_dom_sf"/>
</dbReference>
<dbReference type="Pfam" id="PF12344">
    <property type="entry name" value="UvrB"/>
    <property type="match status" value="1"/>
</dbReference>
<comment type="function">
    <text evidence="13">The UvrABC repair system catalyzes the recognition and processing of DNA lesions. A damage recognition complex composed of 2 UvrA and 2 UvrB subunits scans DNA for abnormalities. Upon binding of the UvrA(2)B(2) complex to a putative damaged site, the DNA wraps around one UvrB monomer. DNA wrap is dependent on ATP binding by UvrB and probably causes local melting of the DNA helix, facilitating insertion of UvrB beta-hairpin between the DNA strands. Then UvrB probes one DNA strand for the presence of a lesion. If a lesion is found the UvrA subunits dissociate and the UvrB-DNA preincision complex is formed. This complex is subsequently bound by UvrC and the second UvrB is released. If no lesion is found, the DNA wraps around the other UvrB subunit that will check the other stand for damage.</text>
</comment>
<feature type="domain" description="UVR" evidence="15">
    <location>
        <begin position="621"/>
        <end position="656"/>
    </location>
</feature>
<evidence type="ECO:0000259" key="16">
    <source>
        <dbReference type="PROSITE" id="PS51192"/>
    </source>
</evidence>
<dbReference type="Gene3D" id="4.10.860.10">
    <property type="entry name" value="UVR domain"/>
    <property type="match status" value="1"/>
</dbReference>
<organism evidence="18 19">
    <name type="scientific">Deferribacter autotrophicus</name>
    <dbReference type="NCBI Taxonomy" id="500465"/>
    <lineage>
        <taxon>Bacteria</taxon>
        <taxon>Pseudomonadati</taxon>
        <taxon>Deferribacterota</taxon>
        <taxon>Deferribacteres</taxon>
        <taxon>Deferribacterales</taxon>
        <taxon>Deferribacteraceae</taxon>
        <taxon>Deferribacter</taxon>
    </lineage>
</organism>
<comment type="domain">
    <text evidence="13">The beta-hairpin motif is involved in DNA binding.</text>
</comment>
<dbReference type="GO" id="GO:0009381">
    <property type="term" value="F:excinuclease ABC activity"/>
    <property type="evidence" value="ECO:0007669"/>
    <property type="project" value="UniProtKB-UniRule"/>
</dbReference>
<evidence type="ECO:0000256" key="6">
    <source>
        <dbReference type="ARBA" id="ARBA00022769"/>
    </source>
</evidence>
<comment type="subcellular location">
    <subcellularLocation>
        <location evidence="1 13 14">Cytoplasm</location>
    </subcellularLocation>
</comment>
<accession>A0A5A8F1Z9</accession>
<comment type="caution">
    <text evidence="18">The sequence shown here is derived from an EMBL/GenBank/DDBJ whole genome shotgun (WGS) entry which is preliminary data.</text>
</comment>
<dbReference type="CDD" id="cd18790">
    <property type="entry name" value="SF2_C_UvrB"/>
    <property type="match status" value="1"/>
</dbReference>
<dbReference type="CDD" id="cd17916">
    <property type="entry name" value="DEXHc_UvrB"/>
    <property type="match status" value="1"/>
</dbReference>
<dbReference type="GO" id="GO:0003677">
    <property type="term" value="F:DNA binding"/>
    <property type="evidence" value="ECO:0007669"/>
    <property type="project" value="UniProtKB-UniRule"/>
</dbReference>
<evidence type="ECO:0000313" key="19">
    <source>
        <dbReference type="Proteomes" id="UP000322876"/>
    </source>
</evidence>
<feature type="short sequence motif" description="Beta-hairpin" evidence="13">
    <location>
        <begin position="90"/>
        <end position="113"/>
    </location>
</feature>
<dbReference type="GO" id="GO:0005524">
    <property type="term" value="F:ATP binding"/>
    <property type="evidence" value="ECO:0007669"/>
    <property type="project" value="UniProtKB-UniRule"/>
</dbReference>
<dbReference type="PROSITE" id="PS51194">
    <property type="entry name" value="HELICASE_CTER"/>
    <property type="match status" value="1"/>
</dbReference>
<sequence>MGFKLFSDYKPEGDQPKAIKEIVENFKAGINRQILLGVTGSGKTFTMANVIKELNVPTLIISHNKTLAAQLYGEFKSFFPENAVEYFVSYYDYYQPEAYIPTTDTYIEKDSSINEHIDRMRHSATRSLLERRDVVIVASVSCIYGLGSPEAYYGLLVSLEVGDEVNLEEVIEKLVEIQYERNEYDFHRGTFRLKGDILEVFPSHEDSIAYRIEFFGDEVDAISEFDPVTGKTIKNRPKIAIYPNTHYVTAKITIEDAIKQIKMDLIKRVQEFEDAGKLLEAQRLTQRTMHDIEMLKETGHCKGIENYSRYFEGRKPGETPPTLLSYLPEDALVIIDESHITIPQIRGMYHGDRSRKMNLVEYGFRLPAALDNRPLTFDEFYQKVGRVLYVSATPGEFEIEDSKGVVIEQVVRPTGLIDPKIEVRPARNQVDDLYNEILKTVENGERVLVTTLTKRMAEDLTSYYRELGIRVEYMHSEIDTIERIKIIRDLRLGKFDVLVGINLLREGLDIPEVSLIAILDADKEGFLRSEKSLIQTIGRAARNVNGRAIFYADKITNSMKKAIEETERRRKIQLEYNEKHGITPESIKSKIHNILESIYEKDYYTVDVDDELGVTLTGNKEKDIETLEKAMYKAAENYEFEKAAKIRDLLFEYKGVLK</sequence>
<keyword evidence="8 13" id="KW-0267">Excision nuclease</keyword>
<dbReference type="PANTHER" id="PTHR24029">
    <property type="entry name" value="UVRABC SYSTEM PROTEIN B"/>
    <property type="match status" value="1"/>
</dbReference>
<dbReference type="Pfam" id="PF02151">
    <property type="entry name" value="UVR"/>
    <property type="match status" value="1"/>
</dbReference>
<keyword evidence="3 13" id="KW-0963">Cytoplasm</keyword>
<dbReference type="InterPro" id="IPR041471">
    <property type="entry name" value="UvrB_inter"/>
</dbReference>
<keyword evidence="10 13" id="KW-0742">SOS response</keyword>
<dbReference type="GO" id="GO:0006289">
    <property type="term" value="P:nucleotide-excision repair"/>
    <property type="evidence" value="ECO:0007669"/>
    <property type="project" value="UniProtKB-UniRule"/>
</dbReference>
<keyword evidence="4 13" id="KW-0547">Nucleotide-binding</keyword>
<evidence type="ECO:0000256" key="1">
    <source>
        <dbReference type="ARBA" id="ARBA00004496"/>
    </source>
</evidence>
<name>A0A5A8F1Z9_9BACT</name>
<dbReference type="PROSITE" id="PS50151">
    <property type="entry name" value="UVR"/>
    <property type="match status" value="1"/>
</dbReference>
<keyword evidence="19" id="KW-1185">Reference proteome</keyword>
<evidence type="ECO:0000256" key="13">
    <source>
        <dbReference type="HAMAP-Rule" id="MF_00204"/>
    </source>
</evidence>
<dbReference type="SMART" id="SM00490">
    <property type="entry name" value="HELICc"/>
    <property type="match status" value="1"/>
</dbReference>
<keyword evidence="6 13" id="KW-0228">DNA excision</keyword>
<dbReference type="Pfam" id="PF17757">
    <property type="entry name" value="UvrB_inter"/>
    <property type="match status" value="1"/>
</dbReference>
<dbReference type="GO" id="GO:0009380">
    <property type="term" value="C:excinuclease repair complex"/>
    <property type="evidence" value="ECO:0007669"/>
    <property type="project" value="InterPro"/>
</dbReference>
<evidence type="ECO:0000256" key="11">
    <source>
        <dbReference type="ARBA" id="ARBA00026033"/>
    </source>
</evidence>
<evidence type="ECO:0000256" key="5">
    <source>
        <dbReference type="ARBA" id="ARBA00022763"/>
    </source>
</evidence>
<dbReference type="Gene3D" id="3.40.50.300">
    <property type="entry name" value="P-loop containing nucleotide triphosphate hydrolases"/>
    <property type="match status" value="3"/>
</dbReference>
<dbReference type="GO" id="GO:0009432">
    <property type="term" value="P:SOS response"/>
    <property type="evidence" value="ECO:0007669"/>
    <property type="project" value="UniProtKB-UniRule"/>
</dbReference>
<keyword evidence="7 13" id="KW-0067">ATP-binding</keyword>
<evidence type="ECO:0000256" key="10">
    <source>
        <dbReference type="ARBA" id="ARBA00023236"/>
    </source>
</evidence>